<gene>
    <name evidence="2" type="ORF">V7x_11860</name>
</gene>
<dbReference type="InterPro" id="IPR045584">
    <property type="entry name" value="Pilin-like"/>
</dbReference>
<keyword evidence="1" id="KW-1133">Transmembrane helix</keyword>
<keyword evidence="1" id="KW-0812">Transmembrane</keyword>
<sequence length="146" mass="16127">MIRRSATDAFSLLEVIVSTAILVTSSMILLRLIAVGSKHQDRSERRAWAQIVCHDLVDQWVIDPVSIDSVDRSPVPGHPGWDYEAEVAATDYPGVRRVRIRVFANASVQDDAMAAASPSTESELDARPTFELVRWMRVPDRPGASG</sequence>
<evidence type="ECO:0000313" key="2">
    <source>
        <dbReference type="EMBL" id="TWU65638.1"/>
    </source>
</evidence>
<organism evidence="2 3">
    <name type="scientific">Crateriforma conspicua</name>
    <dbReference type="NCBI Taxonomy" id="2527996"/>
    <lineage>
        <taxon>Bacteria</taxon>
        <taxon>Pseudomonadati</taxon>
        <taxon>Planctomycetota</taxon>
        <taxon>Planctomycetia</taxon>
        <taxon>Planctomycetales</taxon>
        <taxon>Planctomycetaceae</taxon>
        <taxon>Crateriforma</taxon>
    </lineage>
</organism>
<dbReference type="EMBL" id="SJPZ01000001">
    <property type="protein sequence ID" value="TWU65638.1"/>
    <property type="molecule type" value="Genomic_DNA"/>
</dbReference>
<protein>
    <submittedName>
        <fullName evidence="2">Uncharacterized protein</fullName>
    </submittedName>
</protein>
<accession>A0A5C6FWE9</accession>
<feature type="transmembrane region" description="Helical" evidence="1">
    <location>
        <begin position="12"/>
        <end position="34"/>
    </location>
</feature>
<dbReference type="SUPFAM" id="SSF54523">
    <property type="entry name" value="Pili subunits"/>
    <property type="match status" value="1"/>
</dbReference>
<dbReference type="RefSeq" id="WP_146411880.1">
    <property type="nucleotide sequence ID" value="NZ_SJPZ01000001.1"/>
</dbReference>
<reference evidence="2 3" key="1">
    <citation type="submission" date="2019-02" db="EMBL/GenBank/DDBJ databases">
        <title>Deep-cultivation of Planctomycetes and their phenomic and genomic characterization uncovers novel biology.</title>
        <authorList>
            <person name="Wiegand S."/>
            <person name="Jogler M."/>
            <person name="Boedeker C."/>
            <person name="Pinto D."/>
            <person name="Vollmers J."/>
            <person name="Rivas-Marin E."/>
            <person name="Kohn T."/>
            <person name="Peeters S.H."/>
            <person name="Heuer A."/>
            <person name="Rast P."/>
            <person name="Oberbeckmann S."/>
            <person name="Bunk B."/>
            <person name="Jeske O."/>
            <person name="Meyerdierks A."/>
            <person name="Storesund J.E."/>
            <person name="Kallscheuer N."/>
            <person name="Luecker S."/>
            <person name="Lage O.M."/>
            <person name="Pohl T."/>
            <person name="Merkel B.J."/>
            <person name="Hornburger P."/>
            <person name="Mueller R.-W."/>
            <person name="Bruemmer F."/>
            <person name="Labrenz M."/>
            <person name="Spormann A.M."/>
            <person name="Op Den Camp H."/>
            <person name="Overmann J."/>
            <person name="Amann R."/>
            <person name="Jetten M.S.M."/>
            <person name="Mascher T."/>
            <person name="Medema M.H."/>
            <person name="Devos D.P."/>
            <person name="Kaster A.-K."/>
            <person name="Ovreas L."/>
            <person name="Rohde M."/>
            <person name="Galperin M.Y."/>
            <person name="Jogler C."/>
        </authorList>
    </citation>
    <scope>NUCLEOTIDE SEQUENCE [LARGE SCALE GENOMIC DNA]</scope>
    <source>
        <strain evidence="2 3">V7</strain>
    </source>
</reference>
<evidence type="ECO:0000256" key="1">
    <source>
        <dbReference type="SAM" id="Phobius"/>
    </source>
</evidence>
<dbReference type="AlphaFoldDB" id="A0A5C6FWE9"/>
<evidence type="ECO:0000313" key="3">
    <source>
        <dbReference type="Proteomes" id="UP000316476"/>
    </source>
</evidence>
<name>A0A5C6FWE9_9PLAN</name>
<dbReference type="OrthoDB" id="9886707at2"/>
<keyword evidence="1" id="KW-0472">Membrane</keyword>
<dbReference type="Proteomes" id="UP000316476">
    <property type="component" value="Unassembled WGS sequence"/>
</dbReference>
<comment type="caution">
    <text evidence="2">The sequence shown here is derived from an EMBL/GenBank/DDBJ whole genome shotgun (WGS) entry which is preliminary data.</text>
</comment>
<proteinExistence type="predicted"/>